<gene>
    <name evidence="1" type="ORF">Xentx_03525</name>
</gene>
<dbReference type="SUPFAM" id="SSF143011">
    <property type="entry name" value="RelE-like"/>
    <property type="match status" value="1"/>
</dbReference>
<dbReference type="InterPro" id="IPR035093">
    <property type="entry name" value="RelE/ParE_toxin_dom_sf"/>
</dbReference>
<dbReference type="AlphaFoldDB" id="A0A1Q5TK19"/>
<evidence type="ECO:0000313" key="2">
    <source>
        <dbReference type="Proteomes" id="UP000186277"/>
    </source>
</evidence>
<accession>A0A1Q5TK19</accession>
<reference evidence="1 2" key="1">
    <citation type="submission" date="2016-09" db="EMBL/GenBank/DDBJ databases">
        <title>Xenorhabdus thuongxuanensis sp. nov. and Xenorhabdus eapokensis sp. nov., isolated from Steinernema species.</title>
        <authorList>
            <person name="Kaempfer P."/>
            <person name="Tobias N.J."/>
            <person name="Phan Ke L."/>
            <person name="Bode H.B."/>
            <person name="Glaeser S.P."/>
        </authorList>
    </citation>
    <scope>NUCLEOTIDE SEQUENCE [LARGE SCALE GENOMIC DNA]</scope>
    <source>
        <strain evidence="1 2">30TX1</strain>
    </source>
</reference>
<keyword evidence="2" id="KW-1185">Reference proteome</keyword>
<dbReference type="Pfam" id="PF05973">
    <property type="entry name" value="Gp49"/>
    <property type="match status" value="1"/>
</dbReference>
<comment type="caution">
    <text evidence="1">The sequence shown here is derived from an EMBL/GenBank/DDBJ whole genome shotgun (WGS) entry which is preliminary data.</text>
</comment>
<evidence type="ECO:0000313" key="1">
    <source>
        <dbReference type="EMBL" id="OKP00552.1"/>
    </source>
</evidence>
<name>A0A1Q5TK19_9GAMM</name>
<dbReference type="RefSeq" id="WP_074021810.1">
    <property type="nucleotide sequence ID" value="NZ_CAWMWP010000080.1"/>
</dbReference>
<sequence>MIEIFFHQVADNELDNLSIKLQAKFYALIEFLSEKPHLLREPHCKQLDQKNKIFELRAGDGHNIARGTWCYGEEKNTIYILSFFIKKTQKTDPKDIQTAINRKRDMISLYQRGELA</sequence>
<dbReference type="OrthoDB" id="3233388at2"/>
<dbReference type="Proteomes" id="UP000186277">
    <property type="component" value="Unassembled WGS sequence"/>
</dbReference>
<dbReference type="InterPro" id="IPR009241">
    <property type="entry name" value="HigB-like"/>
</dbReference>
<dbReference type="EMBL" id="MKGR01000053">
    <property type="protein sequence ID" value="OKP00552.1"/>
    <property type="molecule type" value="Genomic_DNA"/>
</dbReference>
<proteinExistence type="predicted"/>
<organism evidence="1 2">
    <name type="scientific">Xenorhabdus thuongxuanensis</name>
    <dbReference type="NCBI Taxonomy" id="1873484"/>
    <lineage>
        <taxon>Bacteria</taxon>
        <taxon>Pseudomonadati</taxon>
        <taxon>Pseudomonadota</taxon>
        <taxon>Gammaproteobacteria</taxon>
        <taxon>Enterobacterales</taxon>
        <taxon>Morganellaceae</taxon>
        <taxon>Xenorhabdus</taxon>
    </lineage>
</organism>
<protein>
    <submittedName>
        <fullName evidence="1">Phage derived protein, Gp49-like</fullName>
    </submittedName>
</protein>